<name>A0A1G9IA24_9GAMM</name>
<dbReference type="Proteomes" id="UP000199107">
    <property type="component" value="Unassembled WGS sequence"/>
</dbReference>
<proteinExistence type="predicted"/>
<dbReference type="OrthoDB" id="6136269at2"/>
<dbReference type="STRING" id="48727.SAMN05192555_103106"/>
<keyword evidence="3" id="KW-1185">Reference proteome</keyword>
<protein>
    <submittedName>
        <fullName evidence="2">Uncharacterized protein</fullName>
    </submittedName>
</protein>
<accession>A0A1G9IA24</accession>
<dbReference type="AlphaFoldDB" id="A0A1G9IA24"/>
<organism evidence="2 3">
    <name type="scientific">Franzmannia pantelleriensis</name>
    <dbReference type="NCBI Taxonomy" id="48727"/>
    <lineage>
        <taxon>Bacteria</taxon>
        <taxon>Pseudomonadati</taxon>
        <taxon>Pseudomonadota</taxon>
        <taxon>Gammaproteobacteria</taxon>
        <taxon>Oceanospirillales</taxon>
        <taxon>Halomonadaceae</taxon>
        <taxon>Franzmannia</taxon>
    </lineage>
</organism>
<reference evidence="3" key="1">
    <citation type="submission" date="2016-10" db="EMBL/GenBank/DDBJ databases">
        <authorList>
            <person name="Varghese N."/>
            <person name="Submissions S."/>
        </authorList>
    </citation>
    <scope>NUCLEOTIDE SEQUENCE [LARGE SCALE GENOMIC DNA]</scope>
    <source>
        <strain evidence="3">AAP</strain>
    </source>
</reference>
<evidence type="ECO:0000313" key="3">
    <source>
        <dbReference type="Proteomes" id="UP000199107"/>
    </source>
</evidence>
<dbReference type="RefSeq" id="WP_089657392.1">
    <property type="nucleotide sequence ID" value="NZ_FNGH01000003.1"/>
</dbReference>
<sequence length="414" mass="46383">MSLSGISSIRNRRAASLMGAGLLVAVASPASASEFEERMPPGMLIEMVDPTLCSPPPEDMSDAEIITMLDSDDPDMAPPIAGVWEREDGPWRAYGQGWFNDSSSGLIVGTMLMLRSDSDELHYLCLVLSPHNETSMLEGEAAVVGPDVETIDGDTFMAMGMLGERQEGLAEVLAETGSVHFEQATEDTLEWSLSFDGRLVGMDEQPLEDAAMSLTLEGELSRDVSMRVVDWGRDDLVDASAPSVSEEEIAEVEALFRDDIRLEVEPVLTPDSSEIVQRSVYRYDYDTFASRSDDSGWRSTREYFFYRDGEQLVPFQRPSSDTDLSRFFDGLLAPDFVIDEANADDFRALLITLTGEDFFEEEDVQLDNIVNFRPDEWIFFTGTFFDYYKAFVVYTDDDGRPEKVLYRLKQQEVS</sequence>
<feature type="chain" id="PRO_5011603604" evidence="1">
    <location>
        <begin position="33"/>
        <end position="414"/>
    </location>
</feature>
<evidence type="ECO:0000313" key="2">
    <source>
        <dbReference type="EMBL" id="SDL21956.1"/>
    </source>
</evidence>
<evidence type="ECO:0000256" key="1">
    <source>
        <dbReference type="SAM" id="SignalP"/>
    </source>
</evidence>
<feature type="signal peptide" evidence="1">
    <location>
        <begin position="1"/>
        <end position="32"/>
    </location>
</feature>
<dbReference type="EMBL" id="FNGH01000003">
    <property type="protein sequence ID" value="SDL21956.1"/>
    <property type="molecule type" value="Genomic_DNA"/>
</dbReference>
<keyword evidence="1" id="KW-0732">Signal</keyword>
<gene>
    <name evidence="2" type="ORF">SAMN05192555_103106</name>
</gene>